<gene>
    <name evidence="11" type="primary">pyrD</name>
    <name evidence="13" type="ORF">FOZ76_23835</name>
</gene>
<dbReference type="PANTHER" id="PTHR48109">
    <property type="entry name" value="DIHYDROOROTATE DEHYDROGENASE (QUINONE), MITOCHONDRIAL-RELATED"/>
    <property type="match status" value="1"/>
</dbReference>
<evidence type="ECO:0000313" key="14">
    <source>
        <dbReference type="Proteomes" id="UP000318405"/>
    </source>
</evidence>
<dbReference type="AlphaFoldDB" id="A0A556A945"/>
<evidence type="ECO:0000256" key="3">
    <source>
        <dbReference type="ARBA" id="ARBA00005161"/>
    </source>
</evidence>
<feature type="binding site" evidence="11">
    <location>
        <position position="222"/>
    </location>
    <ligand>
        <name>FMN</name>
        <dbReference type="ChEBI" id="CHEBI:58210"/>
    </ligand>
</feature>
<evidence type="ECO:0000256" key="2">
    <source>
        <dbReference type="ARBA" id="ARBA00004370"/>
    </source>
</evidence>
<keyword evidence="5 11" id="KW-0285">Flavoprotein</keyword>
<feature type="binding site" evidence="11">
    <location>
        <begin position="251"/>
        <end position="252"/>
    </location>
    <ligand>
        <name>substrate</name>
    </ligand>
</feature>
<dbReference type="RefSeq" id="WP_143950795.1">
    <property type="nucleotide sequence ID" value="NZ_BAABMB010000005.1"/>
</dbReference>
<evidence type="ECO:0000256" key="9">
    <source>
        <dbReference type="ARBA" id="ARBA00023136"/>
    </source>
</evidence>
<dbReference type="PROSITE" id="PS00911">
    <property type="entry name" value="DHODEHASE_1"/>
    <property type="match status" value="1"/>
</dbReference>
<evidence type="ECO:0000313" key="13">
    <source>
        <dbReference type="EMBL" id="TSH89391.1"/>
    </source>
</evidence>
<comment type="function">
    <text evidence="1 11">Catalyzes the conversion of dihydroorotate to orotate with quinone as electron acceptor.</text>
</comment>
<dbReference type="GO" id="GO:0005737">
    <property type="term" value="C:cytoplasm"/>
    <property type="evidence" value="ECO:0007669"/>
    <property type="project" value="InterPro"/>
</dbReference>
<feature type="binding site" evidence="11">
    <location>
        <begin position="64"/>
        <end position="68"/>
    </location>
    <ligand>
        <name>FMN</name>
        <dbReference type="ChEBI" id="CHEBI:58210"/>
    </ligand>
</feature>
<feature type="domain" description="Dihydroorotate dehydrogenase catalytic" evidence="12">
    <location>
        <begin position="50"/>
        <end position="342"/>
    </location>
</feature>
<dbReference type="PANTHER" id="PTHR48109:SF4">
    <property type="entry name" value="DIHYDROOROTATE DEHYDROGENASE (QUINONE), MITOCHONDRIAL"/>
    <property type="match status" value="1"/>
</dbReference>
<dbReference type="PROSITE" id="PS00912">
    <property type="entry name" value="DHODEHASE_2"/>
    <property type="match status" value="1"/>
</dbReference>
<feature type="binding site" evidence="11">
    <location>
        <begin position="323"/>
        <end position="324"/>
    </location>
    <ligand>
        <name>FMN</name>
        <dbReference type="ChEBI" id="CHEBI:58210"/>
    </ligand>
</feature>
<feature type="binding site" evidence="11">
    <location>
        <position position="144"/>
    </location>
    <ligand>
        <name>FMN</name>
        <dbReference type="ChEBI" id="CHEBI:58210"/>
    </ligand>
</feature>
<dbReference type="Gene3D" id="3.20.20.70">
    <property type="entry name" value="Aldolase class I"/>
    <property type="match status" value="1"/>
</dbReference>
<dbReference type="Pfam" id="PF01180">
    <property type="entry name" value="DHO_dh"/>
    <property type="match status" value="1"/>
</dbReference>
<comment type="cofactor">
    <cofactor evidence="11">
        <name>FMN</name>
        <dbReference type="ChEBI" id="CHEBI:58210"/>
    </cofactor>
    <text evidence="11">Binds 1 FMN per subunit.</text>
</comment>
<feature type="binding site" evidence="11">
    <location>
        <position position="182"/>
    </location>
    <ligand>
        <name>substrate</name>
    </ligand>
</feature>
<dbReference type="HAMAP" id="MF_00225">
    <property type="entry name" value="DHO_dh_type2"/>
    <property type="match status" value="1"/>
</dbReference>
<reference evidence="13 14" key="1">
    <citation type="submission" date="2019-07" db="EMBL/GenBank/DDBJ databases">
        <title>Qingshengfaniella alkalisoli gen. nov., sp. nov., isolated from saline soil.</title>
        <authorList>
            <person name="Xu L."/>
            <person name="Huang X.-X."/>
            <person name="Sun J.-Q."/>
        </authorList>
    </citation>
    <scope>NUCLEOTIDE SEQUENCE [LARGE SCALE GENOMIC DNA]</scope>
    <source>
        <strain evidence="13 14">DSM 27279</strain>
    </source>
</reference>
<evidence type="ECO:0000256" key="5">
    <source>
        <dbReference type="ARBA" id="ARBA00022630"/>
    </source>
</evidence>
<dbReference type="UniPathway" id="UPA00070">
    <property type="reaction ID" value="UER00946"/>
</dbReference>
<dbReference type="InterPro" id="IPR050074">
    <property type="entry name" value="DHO_dehydrogenase"/>
</dbReference>
<feature type="binding site" evidence="11">
    <location>
        <position position="273"/>
    </location>
    <ligand>
        <name>FMN</name>
        <dbReference type="ChEBI" id="CHEBI:58210"/>
    </ligand>
</feature>
<comment type="subcellular location">
    <subcellularLocation>
        <location evidence="11">Cell membrane</location>
        <topology evidence="11">Peripheral membrane protein</topology>
    </subcellularLocation>
    <subcellularLocation>
        <location evidence="2">Membrane</location>
    </subcellularLocation>
</comment>
<keyword evidence="14" id="KW-1185">Reference proteome</keyword>
<protein>
    <recommendedName>
        <fullName evidence="11">Dihydroorotate dehydrogenase (quinone)</fullName>
        <ecNumber evidence="11">1.3.5.2</ecNumber>
    </recommendedName>
    <alternativeName>
        <fullName evidence="11">DHOdehase</fullName>
        <shortName evidence="11">DHOD</shortName>
        <shortName evidence="11">DHODase</shortName>
    </alternativeName>
    <alternativeName>
        <fullName evidence="11">Dihydroorotate oxidase</fullName>
    </alternativeName>
</protein>
<comment type="similarity">
    <text evidence="4 11">Belongs to the dihydroorotate dehydrogenase family. Type 2 subfamily.</text>
</comment>
<dbReference type="EC" id="1.3.5.2" evidence="11"/>
<feature type="binding site" evidence="11">
    <location>
        <position position="250"/>
    </location>
    <ligand>
        <name>FMN</name>
        <dbReference type="ChEBI" id="CHEBI:58210"/>
    </ligand>
</feature>
<comment type="subunit">
    <text evidence="11">Monomer.</text>
</comment>
<evidence type="ECO:0000256" key="1">
    <source>
        <dbReference type="ARBA" id="ARBA00003125"/>
    </source>
</evidence>
<organism evidence="13 14">
    <name type="scientific">Verticiella sediminum</name>
    <dbReference type="NCBI Taxonomy" id="1247510"/>
    <lineage>
        <taxon>Bacteria</taxon>
        <taxon>Pseudomonadati</taxon>
        <taxon>Pseudomonadota</taxon>
        <taxon>Betaproteobacteria</taxon>
        <taxon>Burkholderiales</taxon>
        <taxon>Alcaligenaceae</taxon>
        <taxon>Verticiella</taxon>
    </lineage>
</organism>
<comment type="caution">
    <text evidence="13">The sequence shown here is derived from an EMBL/GenBank/DDBJ whole genome shotgun (WGS) entry which is preliminary data.</text>
</comment>
<dbReference type="PIRSF" id="PIRSF000164">
    <property type="entry name" value="DHO_oxidase"/>
    <property type="match status" value="1"/>
</dbReference>
<feature type="binding site" evidence="11">
    <location>
        <position position="177"/>
    </location>
    <ligand>
        <name>FMN</name>
        <dbReference type="ChEBI" id="CHEBI:58210"/>
    </ligand>
</feature>
<feature type="binding site" evidence="11">
    <location>
        <position position="68"/>
    </location>
    <ligand>
        <name>substrate</name>
    </ligand>
</feature>
<keyword evidence="11" id="KW-1003">Cell membrane</keyword>
<dbReference type="InterPro" id="IPR001295">
    <property type="entry name" value="Dihydroorotate_DH_CS"/>
</dbReference>
<dbReference type="CDD" id="cd04738">
    <property type="entry name" value="DHOD_2_like"/>
    <property type="match status" value="1"/>
</dbReference>
<feature type="binding site" evidence="11">
    <location>
        <begin position="113"/>
        <end position="117"/>
    </location>
    <ligand>
        <name>substrate</name>
    </ligand>
</feature>
<evidence type="ECO:0000256" key="8">
    <source>
        <dbReference type="ARBA" id="ARBA00023002"/>
    </source>
</evidence>
<feature type="active site" description="Nucleophile" evidence="11">
    <location>
        <position position="180"/>
    </location>
</feature>
<dbReference type="NCBIfam" id="NF003652">
    <property type="entry name" value="PRK05286.2-5"/>
    <property type="match status" value="1"/>
</dbReference>
<evidence type="ECO:0000256" key="4">
    <source>
        <dbReference type="ARBA" id="ARBA00005359"/>
    </source>
</evidence>
<dbReference type="InterPro" id="IPR005720">
    <property type="entry name" value="Dihydroorotate_DH_cat"/>
</dbReference>
<feature type="binding site" evidence="11">
    <location>
        <position position="88"/>
    </location>
    <ligand>
        <name>FMN</name>
        <dbReference type="ChEBI" id="CHEBI:58210"/>
    </ligand>
</feature>
<dbReference type="GO" id="GO:0106430">
    <property type="term" value="F:dihydroorotate dehydrogenase (quinone) activity"/>
    <property type="evidence" value="ECO:0007669"/>
    <property type="project" value="UniProtKB-EC"/>
</dbReference>
<dbReference type="InterPro" id="IPR012135">
    <property type="entry name" value="Dihydroorotate_DH_1_2"/>
</dbReference>
<dbReference type="OrthoDB" id="9802377at2"/>
<dbReference type="EMBL" id="VLTJ01000041">
    <property type="protein sequence ID" value="TSH89391.1"/>
    <property type="molecule type" value="Genomic_DNA"/>
</dbReference>
<dbReference type="GO" id="GO:0005886">
    <property type="term" value="C:plasma membrane"/>
    <property type="evidence" value="ECO:0007669"/>
    <property type="project" value="UniProtKB-SubCell"/>
</dbReference>
<feature type="binding site" evidence="11">
    <location>
        <position position="177"/>
    </location>
    <ligand>
        <name>substrate</name>
    </ligand>
</feature>
<keyword evidence="8 11" id="KW-0560">Oxidoreductase</keyword>
<sequence length="343" mass="36769">MIFNAYPLARAALFALDAETAHELTLKNLQRAHRLGLTRCAGPVPLAPRTVMGLRLRNPVGLAAGLDKNGEFIDALGTLGFGFMEVGTVTPRAQSGNPKPRMFRLPEAGALINRLGFNNHGLDAFIANVRKSDFRRQGGVLGLNIGKNADTPIEQAADDYIACMRGVYPHADYITVNISSPNTKNLRALQAGDELEQLLGRLRDTRLALADEHGRHVPLLVKIAPDLDDEQIDVIADTLPRLGVEGVIATNTTLSREAVTNLPHGQEAGGLSGRPVHEKSLRVIGRLRERSGTALAIIGVGGIFSGDDAKAKIAAGADAVQLYTGLIYHGPALVRECVRALQR</sequence>
<dbReference type="InterPro" id="IPR005719">
    <property type="entry name" value="Dihydroorotate_DH_2"/>
</dbReference>
<dbReference type="GO" id="GO:0006207">
    <property type="term" value="P:'de novo' pyrimidine nucleobase biosynthetic process"/>
    <property type="evidence" value="ECO:0007669"/>
    <property type="project" value="UniProtKB-UniRule"/>
</dbReference>
<dbReference type="GO" id="GO:0044205">
    <property type="term" value="P:'de novo' UMP biosynthetic process"/>
    <property type="evidence" value="ECO:0007669"/>
    <property type="project" value="UniProtKB-UniRule"/>
</dbReference>
<comment type="catalytic activity">
    <reaction evidence="10 11">
        <text>(S)-dihydroorotate + a quinone = orotate + a quinol</text>
        <dbReference type="Rhea" id="RHEA:30187"/>
        <dbReference type="ChEBI" id="CHEBI:24646"/>
        <dbReference type="ChEBI" id="CHEBI:30839"/>
        <dbReference type="ChEBI" id="CHEBI:30864"/>
        <dbReference type="ChEBI" id="CHEBI:132124"/>
        <dbReference type="EC" id="1.3.5.2"/>
    </reaction>
</comment>
<dbReference type="Proteomes" id="UP000318405">
    <property type="component" value="Unassembled WGS sequence"/>
</dbReference>
<comment type="pathway">
    <text evidence="3 11">Pyrimidine metabolism; UMP biosynthesis via de novo pathway; orotate from (S)-dihydroorotate (quinone route): step 1/1.</text>
</comment>
<dbReference type="NCBIfam" id="TIGR01036">
    <property type="entry name" value="pyrD_sub2"/>
    <property type="match status" value="1"/>
</dbReference>
<dbReference type="NCBIfam" id="NF003646">
    <property type="entry name" value="PRK05286.1-4"/>
    <property type="match status" value="1"/>
</dbReference>
<evidence type="ECO:0000256" key="11">
    <source>
        <dbReference type="HAMAP-Rule" id="MF_00225"/>
    </source>
</evidence>
<dbReference type="InterPro" id="IPR013785">
    <property type="entry name" value="Aldolase_TIM"/>
</dbReference>
<feature type="binding site" evidence="11">
    <location>
        <position position="302"/>
    </location>
    <ligand>
        <name>FMN</name>
        <dbReference type="ChEBI" id="CHEBI:58210"/>
    </ligand>
</feature>
<name>A0A556A945_9BURK</name>
<keyword evidence="6 11" id="KW-0288">FMN</keyword>
<accession>A0A556A945</accession>
<evidence type="ECO:0000256" key="6">
    <source>
        <dbReference type="ARBA" id="ARBA00022643"/>
    </source>
</evidence>
<dbReference type="SUPFAM" id="SSF51395">
    <property type="entry name" value="FMN-linked oxidoreductases"/>
    <property type="match status" value="1"/>
</dbReference>
<evidence type="ECO:0000259" key="12">
    <source>
        <dbReference type="Pfam" id="PF01180"/>
    </source>
</evidence>
<dbReference type="NCBIfam" id="NF003644">
    <property type="entry name" value="PRK05286.1-1"/>
    <property type="match status" value="1"/>
</dbReference>
<evidence type="ECO:0000256" key="10">
    <source>
        <dbReference type="ARBA" id="ARBA00048639"/>
    </source>
</evidence>
<keyword evidence="7 11" id="KW-0665">Pyrimidine biosynthesis</keyword>
<proteinExistence type="inferred from homology"/>
<evidence type="ECO:0000256" key="7">
    <source>
        <dbReference type="ARBA" id="ARBA00022975"/>
    </source>
</evidence>
<dbReference type="NCBIfam" id="NF003645">
    <property type="entry name" value="PRK05286.1-2"/>
    <property type="match status" value="1"/>
</dbReference>
<keyword evidence="9 11" id="KW-0472">Membrane</keyword>